<organism evidence="1 2">
    <name type="scientific">Moorena producens (strain JHB)</name>
    <dbReference type="NCBI Taxonomy" id="1454205"/>
    <lineage>
        <taxon>Bacteria</taxon>
        <taxon>Bacillati</taxon>
        <taxon>Cyanobacteriota</taxon>
        <taxon>Cyanophyceae</taxon>
        <taxon>Coleofasciculales</taxon>
        <taxon>Coleofasciculaceae</taxon>
        <taxon>Moorena</taxon>
    </lineage>
</organism>
<evidence type="ECO:0000313" key="1">
    <source>
        <dbReference type="EMBL" id="AOY81210.1"/>
    </source>
</evidence>
<sequence length="81" mass="9552">MRQKKTTCIQDDEQVYRALKDLGIKPGMKEFYQNILCSKNHKLGKLNLAAYWKRKYRGKGSRQPWYILTSLTKIKMVLSLS</sequence>
<name>A0A1D9G1A6_MOOP1</name>
<evidence type="ECO:0000313" key="2">
    <source>
        <dbReference type="Proteomes" id="UP000176944"/>
    </source>
</evidence>
<dbReference type="EMBL" id="CP017708">
    <property type="protein sequence ID" value="AOY81210.1"/>
    <property type="molecule type" value="Genomic_DNA"/>
</dbReference>
<dbReference type="Proteomes" id="UP000176944">
    <property type="component" value="Chromosome"/>
</dbReference>
<proteinExistence type="predicted"/>
<dbReference type="AlphaFoldDB" id="A0A1D9G1A6"/>
<reference evidence="2" key="1">
    <citation type="submission" date="2016-10" db="EMBL/GenBank/DDBJ databases">
        <title>Comparative genomics uncovers the prolific and rare metabolic potential of the cyanobacterial genus Moorea.</title>
        <authorList>
            <person name="Leao T."/>
            <person name="Castelao G."/>
            <person name="Korobeynikov A."/>
            <person name="Monroe E.A."/>
            <person name="Podell S."/>
            <person name="Glukhov E."/>
            <person name="Allen E."/>
            <person name="Gerwick W.H."/>
            <person name="Gerwick L."/>
        </authorList>
    </citation>
    <scope>NUCLEOTIDE SEQUENCE [LARGE SCALE GENOMIC DNA]</scope>
    <source>
        <strain evidence="2">JHB</strain>
    </source>
</reference>
<protein>
    <submittedName>
        <fullName evidence="1">Uncharacterized protein</fullName>
    </submittedName>
</protein>
<gene>
    <name evidence="1" type="ORF">BJP36_16150</name>
</gene>
<accession>A0A1D9G1A6</accession>